<dbReference type="PROSITE" id="PS50262">
    <property type="entry name" value="G_PROTEIN_RECEP_F1_2"/>
    <property type="match status" value="1"/>
</dbReference>
<accession>A0A8T0A3F9</accession>
<gene>
    <name evidence="7" type="ORF">Mgra_00000535</name>
</gene>
<protein>
    <submittedName>
        <fullName evidence="7">G_PROTEIN_RECEP_F1_2 domain-containing protein</fullName>
    </submittedName>
</protein>
<evidence type="ECO:0000313" key="7">
    <source>
        <dbReference type="EMBL" id="KAF7640090.1"/>
    </source>
</evidence>
<evidence type="ECO:0000256" key="1">
    <source>
        <dbReference type="ARBA" id="ARBA00004370"/>
    </source>
</evidence>
<dbReference type="Gene3D" id="1.20.1070.10">
    <property type="entry name" value="Rhodopsin 7-helix transmembrane proteins"/>
    <property type="match status" value="1"/>
</dbReference>
<dbReference type="Proteomes" id="UP000605970">
    <property type="component" value="Unassembled WGS sequence"/>
</dbReference>
<feature type="transmembrane region" description="Helical" evidence="5">
    <location>
        <begin position="336"/>
        <end position="360"/>
    </location>
</feature>
<dbReference type="SUPFAM" id="SSF81321">
    <property type="entry name" value="Family A G protein-coupled receptor-like"/>
    <property type="match status" value="1"/>
</dbReference>
<dbReference type="PANTHER" id="PTHR46709">
    <property type="entry name" value="PROTEIN CBG23488-RELATED"/>
    <property type="match status" value="1"/>
</dbReference>
<dbReference type="GO" id="GO:0016020">
    <property type="term" value="C:membrane"/>
    <property type="evidence" value="ECO:0007669"/>
    <property type="project" value="UniProtKB-SubCell"/>
</dbReference>
<evidence type="ECO:0000256" key="5">
    <source>
        <dbReference type="SAM" id="Phobius"/>
    </source>
</evidence>
<keyword evidence="4 5" id="KW-0472">Membrane</keyword>
<dbReference type="AlphaFoldDB" id="A0A8T0A3F9"/>
<feature type="transmembrane region" description="Helical" evidence="5">
    <location>
        <begin position="303"/>
        <end position="324"/>
    </location>
</feature>
<evidence type="ECO:0000256" key="3">
    <source>
        <dbReference type="ARBA" id="ARBA00022989"/>
    </source>
</evidence>
<evidence type="ECO:0000313" key="8">
    <source>
        <dbReference type="Proteomes" id="UP000605970"/>
    </source>
</evidence>
<organism evidence="7 8">
    <name type="scientific">Meloidogyne graminicola</name>
    <dbReference type="NCBI Taxonomy" id="189291"/>
    <lineage>
        <taxon>Eukaryota</taxon>
        <taxon>Metazoa</taxon>
        <taxon>Ecdysozoa</taxon>
        <taxon>Nematoda</taxon>
        <taxon>Chromadorea</taxon>
        <taxon>Rhabditida</taxon>
        <taxon>Tylenchina</taxon>
        <taxon>Tylenchomorpha</taxon>
        <taxon>Tylenchoidea</taxon>
        <taxon>Meloidogynidae</taxon>
        <taxon>Meloidogyninae</taxon>
        <taxon>Meloidogyne</taxon>
    </lineage>
</organism>
<dbReference type="InterPro" id="IPR000276">
    <property type="entry name" value="GPCR_Rhodpsn"/>
</dbReference>
<keyword evidence="8" id="KW-1185">Reference proteome</keyword>
<feature type="domain" description="G-protein coupled receptors family 1 profile" evidence="6">
    <location>
        <begin position="48"/>
        <end position="361"/>
    </location>
</feature>
<feature type="transmembrane region" description="Helical" evidence="5">
    <location>
        <begin position="215"/>
        <end position="233"/>
    </location>
</feature>
<evidence type="ECO:0000256" key="4">
    <source>
        <dbReference type="ARBA" id="ARBA00023136"/>
    </source>
</evidence>
<dbReference type="OrthoDB" id="5787203at2759"/>
<feature type="transmembrane region" description="Helical" evidence="5">
    <location>
        <begin position="31"/>
        <end position="55"/>
    </location>
</feature>
<comment type="subcellular location">
    <subcellularLocation>
        <location evidence="1">Membrane</location>
    </subcellularLocation>
</comment>
<dbReference type="Pfam" id="PF00001">
    <property type="entry name" value="7tm_1"/>
    <property type="match status" value="1"/>
</dbReference>
<feature type="transmembrane region" description="Helical" evidence="5">
    <location>
        <begin position="158"/>
        <end position="176"/>
    </location>
</feature>
<dbReference type="EMBL" id="JABEBT010000002">
    <property type="protein sequence ID" value="KAF7640090.1"/>
    <property type="molecule type" value="Genomic_DNA"/>
</dbReference>
<evidence type="ECO:0000256" key="2">
    <source>
        <dbReference type="ARBA" id="ARBA00022692"/>
    </source>
</evidence>
<sequence length="488" mass="56985">MHLFRINQTIINLNCQQQKQLILFNNFDLRFLIVGMIGTLISFISIIQNLLLFYVFATSKKLRRQNYVNPVLLALFDIFVSLIYLLISPIYFISLHFDFKTLINIWTTNIKILFCLQHFALTVCNFLLVIASIERYLANSPFYAQKCLLVFIVKRKPFVILLILLFAFLLKATLYFEINLIKLFGCSNESFIFILNFNNNKLIKYQSLRFWTRNIFSVILPFIILAYCNLCIVKELRRRRRKKTIGRGAYAPLILDLKNKKNKKLEIERRYPSSDNEHSERNINSPLPLDNGKIGVRIATRTLVMVVGCYLISNSISTLLNIWEYFDLKLLRKDNFFVYLITTDIAALLTICGCSLRLPIYISNDKRIRKAICRAFIRFRFNFCKKSKPTTVDEIMGHEEVEKFLEKYSIAIVSNSLRSNLTGNIINNGDFENIKGNCGINQLALLLQNRRRFLVQMTINLGGQNQNFNLSAVREIETTEEENEIKKE</sequence>
<comment type="caution">
    <text evidence="7">The sequence shown here is derived from an EMBL/GenBank/DDBJ whole genome shotgun (WGS) entry which is preliminary data.</text>
</comment>
<feature type="transmembrane region" description="Helical" evidence="5">
    <location>
        <begin position="112"/>
        <end position="137"/>
    </location>
</feature>
<reference evidence="7" key="1">
    <citation type="journal article" date="2020" name="Ecol. Evol.">
        <title>Genome structure and content of the rice root-knot nematode (Meloidogyne graminicola).</title>
        <authorList>
            <person name="Phan N.T."/>
            <person name="Danchin E.G.J."/>
            <person name="Klopp C."/>
            <person name="Perfus-Barbeoch L."/>
            <person name="Kozlowski D.K."/>
            <person name="Koutsovoulos G.D."/>
            <person name="Lopez-Roques C."/>
            <person name="Bouchez O."/>
            <person name="Zahm M."/>
            <person name="Besnard G."/>
            <person name="Bellafiore S."/>
        </authorList>
    </citation>
    <scope>NUCLEOTIDE SEQUENCE</scope>
    <source>
        <strain evidence="7">VN-18</strain>
    </source>
</reference>
<keyword evidence="2 5" id="KW-0812">Transmembrane</keyword>
<evidence type="ECO:0000259" key="6">
    <source>
        <dbReference type="PROSITE" id="PS50262"/>
    </source>
</evidence>
<dbReference type="InterPro" id="IPR017452">
    <property type="entry name" value="GPCR_Rhodpsn_7TM"/>
</dbReference>
<proteinExistence type="predicted"/>
<feature type="transmembrane region" description="Helical" evidence="5">
    <location>
        <begin position="67"/>
        <end position="92"/>
    </location>
</feature>
<name>A0A8T0A3F9_9BILA</name>
<keyword evidence="3 5" id="KW-1133">Transmembrane helix</keyword>
<dbReference type="GO" id="GO:0004930">
    <property type="term" value="F:G protein-coupled receptor activity"/>
    <property type="evidence" value="ECO:0007669"/>
    <property type="project" value="InterPro"/>
</dbReference>